<sequence>MPVNLESSSAFADWLAPRIGAESVSVETTSTPSGGFSAETVMATVTAHRGDTAVAETYVLRLETPDPAVYPRQSSEELPEIEIQYRVMDAVRRNSPVPVAPLIGFESDATVIGTPFFAMGCVDGDVPRESPPYPTEGFFRTSTSSERRSMIMSGIDALAGVHRIDWRAAGLGWLEHDGVAPGTPTQLERWSRFAAAELRGRSHPLLEEAFEWLGRSLPVDSDIVLCWGDPRPGNIIYADGLPACVTDFEAACLGSPMMDLAWWLMFDRTMHELGAAEGAAHPRLDGDPDRDEQRKHYFEVSGRPEEDTGPHEVFAAARYAAIVTRVMNRLEERGQLPADSTIWRDNPASSCLGILLDEMRP</sequence>
<evidence type="ECO:0000259" key="1">
    <source>
        <dbReference type="Pfam" id="PF01636"/>
    </source>
</evidence>
<dbReference type="InterPro" id="IPR041726">
    <property type="entry name" value="ACAD10_11_N"/>
</dbReference>
<accession>A0A6J6GKT8</accession>
<evidence type="ECO:0000313" key="2">
    <source>
        <dbReference type="EMBL" id="CAB4601866.1"/>
    </source>
</evidence>
<feature type="domain" description="Aminoglycoside phosphotransferase" evidence="1">
    <location>
        <begin position="32"/>
        <end position="289"/>
    </location>
</feature>
<dbReference type="AlphaFoldDB" id="A0A6J6GKT8"/>
<dbReference type="CDD" id="cd05154">
    <property type="entry name" value="ACAD10_11_N-like"/>
    <property type="match status" value="1"/>
</dbReference>
<proteinExistence type="predicted"/>
<dbReference type="InterPro" id="IPR002575">
    <property type="entry name" value="Aminoglycoside_PTrfase"/>
</dbReference>
<organism evidence="2">
    <name type="scientific">freshwater metagenome</name>
    <dbReference type="NCBI Taxonomy" id="449393"/>
    <lineage>
        <taxon>unclassified sequences</taxon>
        <taxon>metagenomes</taxon>
        <taxon>ecological metagenomes</taxon>
    </lineage>
</organism>
<dbReference type="InterPro" id="IPR051678">
    <property type="entry name" value="AGP_Transferase"/>
</dbReference>
<dbReference type="Gene3D" id="3.30.200.20">
    <property type="entry name" value="Phosphorylase Kinase, domain 1"/>
    <property type="match status" value="1"/>
</dbReference>
<dbReference type="PANTHER" id="PTHR21310">
    <property type="entry name" value="AMINOGLYCOSIDE PHOSPHOTRANSFERASE-RELATED-RELATED"/>
    <property type="match status" value="1"/>
</dbReference>
<dbReference type="EMBL" id="CAEZUP010000012">
    <property type="protein sequence ID" value="CAB4601866.1"/>
    <property type="molecule type" value="Genomic_DNA"/>
</dbReference>
<gene>
    <name evidence="2" type="ORF">UFOPK1835_00470</name>
</gene>
<name>A0A6J6GKT8_9ZZZZ</name>
<dbReference type="PANTHER" id="PTHR21310:SF40">
    <property type="entry name" value="AMINOGLYCOSIDE PHOSPHOTRANSFERASE DOMAIN-CONTAINING PROTEIN-RELATED"/>
    <property type="match status" value="1"/>
</dbReference>
<dbReference type="SUPFAM" id="SSF56112">
    <property type="entry name" value="Protein kinase-like (PK-like)"/>
    <property type="match status" value="1"/>
</dbReference>
<reference evidence="2" key="1">
    <citation type="submission" date="2020-05" db="EMBL/GenBank/DDBJ databases">
        <authorList>
            <person name="Chiriac C."/>
            <person name="Salcher M."/>
            <person name="Ghai R."/>
            <person name="Kavagutti S V."/>
        </authorList>
    </citation>
    <scope>NUCLEOTIDE SEQUENCE</scope>
</reference>
<protein>
    <submittedName>
        <fullName evidence="2">Unannotated protein</fullName>
    </submittedName>
</protein>
<dbReference type="Gene3D" id="3.90.1200.10">
    <property type="match status" value="1"/>
</dbReference>
<dbReference type="InterPro" id="IPR011009">
    <property type="entry name" value="Kinase-like_dom_sf"/>
</dbReference>
<dbReference type="Pfam" id="PF01636">
    <property type="entry name" value="APH"/>
    <property type="match status" value="1"/>
</dbReference>